<dbReference type="STRING" id="1798697.A2373_03995"/>
<evidence type="ECO:0000313" key="1">
    <source>
        <dbReference type="EMBL" id="OGH83464.1"/>
    </source>
</evidence>
<reference evidence="1 2" key="1">
    <citation type="journal article" date="2016" name="Nat. Commun.">
        <title>Thousands of microbial genomes shed light on interconnected biogeochemical processes in an aquifer system.</title>
        <authorList>
            <person name="Anantharaman K."/>
            <person name="Brown C.T."/>
            <person name="Hug L.A."/>
            <person name="Sharon I."/>
            <person name="Castelle C.J."/>
            <person name="Probst A.J."/>
            <person name="Thomas B.C."/>
            <person name="Singh A."/>
            <person name="Wilkins M.J."/>
            <person name="Karaoz U."/>
            <person name="Brodie E.L."/>
            <person name="Williams K.H."/>
            <person name="Hubbard S.S."/>
            <person name="Banfield J.F."/>
        </authorList>
    </citation>
    <scope>NUCLEOTIDE SEQUENCE [LARGE SCALE GENOMIC DNA]</scope>
</reference>
<organism evidence="1 2">
    <name type="scientific">Candidatus Magasanikbacteria bacterium RIFOXYB1_FULL_40_15</name>
    <dbReference type="NCBI Taxonomy" id="1798697"/>
    <lineage>
        <taxon>Bacteria</taxon>
        <taxon>Candidatus Magasanikiibacteriota</taxon>
    </lineage>
</organism>
<comment type="caution">
    <text evidence="1">The sequence shown here is derived from an EMBL/GenBank/DDBJ whole genome shotgun (WGS) entry which is preliminary data.</text>
</comment>
<dbReference type="AlphaFoldDB" id="A0A1F6NI72"/>
<sequence>MPKLYDIAIEEGEGDLTLETMAGLTGRDEVADVVKDAIAVYRRLLREVLMERNNIFIGANREDAADFKITTFKRFQKE</sequence>
<name>A0A1F6NI72_9BACT</name>
<accession>A0A1F6NI72</accession>
<dbReference type="EMBL" id="MFQS01000012">
    <property type="protein sequence ID" value="OGH83464.1"/>
    <property type="molecule type" value="Genomic_DNA"/>
</dbReference>
<gene>
    <name evidence="1" type="ORF">A2373_03995</name>
</gene>
<evidence type="ECO:0000313" key="2">
    <source>
        <dbReference type="Proteomes" id="UP000176300"/>
    </source>
</evidence>
<proteinExistence type="predicted"/>
<dbReference type="Proteomes" id="UP000176300">
    <property type="component" value="Unassembled WGS sequence"/>
</dbReference>
<protein>
    <submittedName>
        <fullName evidence="1">Uncharacterized protein</fullName>
    </submittedName>
</protein>